<evidence type="ECO:0008006" key="4">
    <source>
        <dbReference type="Google" id="ProtNLM"/>
    </source>
</evidence>
<dbReference type="Proteomes" id="UP001497516">
    <property type="component" value="Chromosome 10"/>
</dbReference>
<feature type="region of interest" description="Disordered" evidence="1">
    <location>
        <begin position="178"/>
        <end position="207"/>
    </location>
</feature>
<reference evidence="2 3" key="1">
    <citation type="submission" date="2024-04" db="EMBL/GenBank/DDBJ databases">
        <authorList>
            <person name="Fracassetti M."/>
        </authorList>
    </citation>
    <scope>NUCLEOTIDE SEQUENCE [LARGE SCALE GENOMIC DNA]</scope>
</reference>
<accession>A0AAV2CY97</accession>
<protein>
    <recommendedName>
        <fullName evidence="4">Retrovirus-related Pol polyprotein from transposon TNT 1-94</fullName>
    </recommendedName>
</protein>
<evidence type="ECO:0000313" key="2">
    <source>
        <dbReference type="EMBL" id="CAL1361064.1"/>
    </source>
</evidence>
<keyword evidence="3" id="KW-1185">Reference proteome</keyword>
<dbReference type="EMBL" id="OZ034814">
    <property type="protein sequence ID" value="CAL1361064.1"/>
    <property type="molecule type" value="Genomic_DNA"/>
</dbReference>
<dbReference type="Pfam" id="PF14223">
    <property type="entry name" value="Retrotran_gag_2"/>
    <property type="match status" value="1"/>
</dbReference>
<proteinExistence type="predicted"/>
<sequence>MSQLNGSEKPEDKTKKQWEVLHRKAVAIIRQWIDQSIFHHVAKDTRADELWQKLESMYERQSAQNKASLIRRIVNLKYKDGHSVSEHLSDFQGLVNQLTTMKLALDDEVQALLLLSSLPDSWETLVVSVSNSAPNGKLTMDIVKDSMLNEEARRKELGIAKIEIPTSRTLKIEVTADGDQNQCQDQEEKSHVIIATSPDIRGESAES</sequence>
<gene>
    <name evidence="2" type="ORF">LTRI10_LOCUS8459</name>
</gene>
<evidence type="ECO:0000256" key="1">
    <source>
        <dbReference type="SAM" id="MobiDB-lite"/>
    </source>
</evidence>
<dbReference type="AlphaFoldDB" id="A0AAV2CY97"/>
<dbReference type="PANTHER" id="PTHR35317">
    <property type="entry name" value="OS04G0629600 PROTEIN"/>
    <property type="match status" value="1"/>
</dbReference>
<dbReference type="PANTHER" id="PTHR35317:SF29">
    <property type="entry name" value="CCHC-TYPE DOMAIN-CONTAINING PROTEIN"/>
    <property type="match status" value="1"/>
</dbReference>
<organism evidence="2 3">
    <name type="scientific">Linum trigynum</name>
    <dbReference type="NCBI Taxonomy" id="586398"/>
    <lineage>
        <taxon>Eukaryota</taxon>
        <taxon>Viridiplantae</taxon>
        <taxon>Streptophyta</taxon>
        <taxon>Embryophyta</taxon>
        <taxon>Tracheophyta</taxon>
        <taxon>Spermatophyta</taxon>
        <taxon>Magnoliopsida</taxon>
        <taxon>eudicotyledons</taxon>
        <taxon>Gunneridae</taxon>
        <taxon>Pentapetalae</taxon>
        <taxon>rosids</taxon>
        <taxon>fabids</taxon>
        <taxon>Malpighiales</taxon>
        <taxon>Linaceae</taxon>
        <taxon>Linum</taxon>
    </lineage>
</organism>
<name>A0AAV2CY97_9ROSI</name>
<evidence type="ECO:0000313" key="3">
    <source>
        <dbReference type="Proteomes" id="UP001497516"/>
    </source>
</evidence>